<dbReference type="PANTHER" id="PTHR23534:SF1">
    <property type="entry name" value="MAJOR FACILITATOR SUPERFAMILY PROTEIN"/>
    <property type="match status" value="1"/>
</dbReference>
<evidence type="ECO:0000313" key="8">
    <source>
        <dbReference type="EMBL" id="GEB34136.1"/>
    </source>
</evidence>
<proteinExistence type="predicted"/>
<keyword evidence="2" id="KW-0813">Transport</keyword>
<protein>
    <submittedName>
        <fullName evidence="8">Putative MFS-type transporter YdeG</fullName>
    </submittedName>
</protein>
<dbReference type="STRING" id="54914.AV540_07695"/>
<evidence type="ECO:0000256" key="1">
    <source>
        <dbReference type="ARBA" id="ARBA00004651"/>
    </source>
</evidence>
<reference evidence="8 9" key="1">
    <citation type="submission" date="2019-06" db="EMBL/GenBank/DDBJ databases">
        <title>Whole genome shotgun sequence of Brevibacillus parabrevis NBRC 12334.</title>
        <authorList>
            <person name="Hosoyama A."/>
            <person name="Uohara A."/>
            <person name="Ohji S."/>
            <person name="Ichikawa N."/>
        </authorList>
    </citation>
    <scope>NUCLEOTIDE SEQUENCE [LARGE SCALE GENOMIC DNA]</scope>
    <source>
        <strain evidence="8 9">NBRC 12334</strain>
    </source>
</reference>
<evidence type="ECO:0000313" key="9">
    <source>
        <dbReference type="Proteomes" id="UP000316882"/>
    </source>
</evidence>
<feature type="transmembrane region" description="Helical" evidence="6">
    <location>
        <begin position="319"/>
        <end position="338"/>
    </location>
</feature>
<dbReference type="InterPro" id="IPR011701">
    <property type="entry name" value="MFS"/>
</dbReference>
<evidence type="ECO:0000256" key="3">
    <source>
        <dbReference type="ARBA" id="ARBA00022692"/>
    </source>
</evidence>
<dbReference type="PANTHER" id="PTHR23534">
    <property type="entry name" value="MFS PERMEASE"/>
    <property type="match status" value="1"/>
</dbReference>
<dbReference type="RefSeq" id="WP_122964582.1">
    <property type="nucleotide sequence ID" value="NZ_BJMH01000019.1"/>
</dbReference>
<sequence>MVRHSNHNLQPLQNQQAHFRCFIDSSHERQRLYKRTLLIVVISQIFGGAGLAAGVTVGALLAQDMLGTESLAGIPAALLTLGSALAALLVGKISQRHGRRFGLAAGFLAGGIGAIGVILAATTQNIVLLFASLLVYGAGTATNLQARYAGTDLAQPQQRATAVSTALVSTTFGAVAGPNLVETMGRFATSIGVPPLAGPFILGAAAFLCAGLVFLFLLRPDPLLVAQAIADAQAREEKHPEHLADSQSVANSRGIIVGATIMILTQIVMVAIMTMTPIHMKHHGHGLSEVGLVISVHIGAMYLPSLMTGILVDKIGRSAMALAAGITLLAAGVLAALAPADSMLLLVLALALLGLGWNFGLISGTALIVDATPLATRAKTQGTVDVLIALAGASGGALSGMVVSGASYATLSLAGGFLSLLLIPVLIWSKKKQAATHSENAPLG</sequence>
<dbReference type="InterPro" id="IPR020846">
    <property type="entry name" value="MFS_dom"/>
</dbReference>
<keyword evidence="9" id="KW-1185">Reference proteome</keyword>
<dbReference type="SUPFAM" id="SSF103473">
    <property type="entry name" value="MFS general substrate transporter"/>
    <property type="match status" value="1"/>
</dbReference>
<dbReference type="GO" id="GO:0005886">
    <property type="term" value="C:plasma membrane"/>
    <property type="evidence" value="ECO:0007669"/>
    <property type="project" value="UniProtKB-SubCell"/>
</dbReference>
<dbReference type="EMBL" id="BJMH01000019">
    <property type="protein sequence ID" value="GEB34136.1"/>
    <property type="molecule type" value="Genomic_DNA"/>
</dbReference>
<dbReference type="InterPro" id="IPR036259">
    <property type="entry name" value="MFS_trans_sf"/>
</dbReference>
<dbReference type="Pfam" id="PF07690">
    <property type="entry name" value="MFS_1"/>
    <property type="match status" value="1"/>
</dbReference>
<feature type="transmembrane region" description="Helical" evidence="6">
    <location>
        <begin position="160"/>
        <end position="180"/>
    </location>
</feature>
<keyword evidence="3 6" id="KW-0812">Transmembrane</keyword>
<feature type="transmembrane region" description="Helical" evidence="6">
    <location>
        <begin position="127"/>
        <end position="148"/>
    </location>
</feature>
<evidence type="ECO:0000256" key="2">
    <source>
        <dbReference type="ARBA" id="ARBA00022448"/>
    </source>
</evidence>
<feature type="transmembrane region" description="Helical" evidence="6">
    <location>
        <begin position="408"/>
        <end position="428"/>
    </location>
</feature>
<feature type="transmembrane region" description="Helical" evidence="6">
    <location>
        <begin position="382"/>
        <end position="402"/>
    </location>
</feature>
<evidence type="ECO:0000256" key="5">
    <source>
        <dbReference type="ARBA" id="ARBA00023136"/>
    </source>
</evidence>
<dbReference type="AlphaFoldDB" id="A0A4Y3PQ83"/>
<comment type="caution">
    <text evidence="8">The sequence shown here is derived from an EMBL/GenBank/DDBJ whole genome shotgun (WGS) entry which is preliminary data.</text>
</comment>
<dbReference type="Proteomes" id="UP000316882">
    <property type="component" value="Unassembled WGS sequence"/>
</dbReference>
<feature type="transmembrane region" description="Helical" evidence="6">
    <location>
        <begin position="290"/>
        <end position="312"/>
    </location>
</feature>
<feature type="transmembrane region" description="Helical" evidence="6">
    <location>
        <begin position="255"/>
        <end position="278"/>
    </location>
</feature>
<evidence type="ECO:0000256" key="4">
    <source>
        <dbReference type="ARBA" id="ARBA00022989"/>
    </source>
</evidence>
<feature type="transmembrane region" description="Helical" evidence="6">
    <location>
        <begin position="37"/>
        <end position="60"/>
    </location>
</feature>
<feature type="domain" description="Major facilitator superfamily (MFS) profile" evidence="7">
    <location>
        <begin position="36"/>
        <end position="433"/>
    </location>
</feature>
<dbReference type="PROSITE" id="PS50850">
    <property type="entry name" value="MFS"/>
    <property type="match status" value="1"/>
</dbReference>
<accession>A0A4Y3PQ83</accession>
<keyword evidence="4 6" id="KW-1133">Transmembrane helix</keyword>
<name>A0A4Y3PQ83_BREPA</name>
<evidence type="ECO:0000256" key="6">
    <source>
        <dbReference type="SAM" id="Phobius"/>
    </source>
</evidence>
<dbReference type="GO" id="GO:0022857">
    <property type="term" value="F:transmembrane transporter activity"/>
    <property type="evidence" value="ECO:0007669"/>
    <property type="project" value="InterPro"/>
</dbReference>
<organism evidence="8 9">
    <name type="scientific">Brevibacillus parabrevis</name>
    <dbReference type="NCBI Taxonomy" id="54914"/>
    <lineage>
        <taxon>Bacteria</taxon>
        <taxon>Bacillati</taxon>
        <taxon>Bacillota</taxon>
        <taxon>Bacilli</taxon>
        <taxon>Bacillales</taxon>
        <taxon>Paenibacillaceae</taxon>
        <taxon>Brevibacillus</taxon>
    </lineage>
</organism>
<feature type="transmembrane region" description="Helical" evidence="6">
    <location>
        <begin position="72"/>
        <end position="90"/>
    </location>
</feature>
<dbReference type="Gene3D" id="1.20.1250.20">
    <property type="entry name" value="MFS general substrate transporter like domains"/>
    <property type="match status" value="1"/>
</dbReference>
<feature type="transmembrane region" description="Helical" evidence="6">
    <location>
        <begin position="102"/>
        <end position="121"/>
    </location>
</feature>
<gene>
    <name evidence="8" type="primary">ydeG</name>
    <name evidence="8" type="ORF">BPA01_37160</name>
</gene>
<evidence type="ECO:0000259" key="7">
    <source>
        <dbReference type="PROSITE" id="PS50850"/>
    </source>
</evidence>
<comment type="subcellular location">
    <subcellularLocation>
        <location evidence="1">Cell membrane</location>
        <topology evidence="1">Multi-pass membrane protein</topology>
    </subcellularLocation>
</comment>
<keyword evidence="5 6" id="KW-0472">Membrane</keyword>
<feature type="transmembrane region" description="Helical" evidence="6">
    <location>
        <begin position="344"/>
        <end position="370"/>
    </location>
</feature>
<feature type="transmembrane region" description="Helical" evidence="6">
    <location>
        <begin position="200"/>
        <end position="218"/>
    </location>
</feature>